<dbReference type="Proteomes" id="UP000230066">
    <property type="component" value="Unassembled WGS sequence"/>
</dbReference>
<sequence length="110" mass="12799">MRSRRQDRNSNYHEVARQRRNIGGNETTTVLMITESKDKLTICQTIKAYSLNPEVTANGDNVKDHIALLNKPETKETATGTDGRNKPEIWDLWQHIQDHERKYEVVVDEH</sequence>
<organism evidence="2 3">
    <name type="scientific">Fasciola hepatica</name>
    <name type="common">Liver fluke</name>
    <dbReference type="NCBI Taxonomy" id="6192"/>
    <lineage>
        <taxon>Eukaryota</taxon>
        <taxon>Metazoa</taxon>
        <taxon>Spiralia</taxon>
        <taxon>Lophotrochozoa</taxon>
        <taxon>Platyhelminthes</taxon>
        <taxon>Trematoda</taxon>
        <taxon>Digenea</taxon>
        <taxon>Plagiorchiida</taxon>
        <taxon>Echinostomata</taxon>
        <taxon>Echinostomatoidea</taxon>
        <taxon>Fasciolidae</taxon>
        <taxon>Fasciola</taxon>
    </lineage>
</organism>
<evidence type="ECO:0000256" key="1">
    <source>
        <dbReference type="SAM" id="MobiDB-lite"/>
    </source>
</evidence>
<comment type="caution">
    <text evidence="2">The sequence shown here is derived from an EMBL/GenBank/DDBJ whole genome shotgun (WGS) entry which is preliminary data.</text>
</comment>
<evidence type="ECO:0000313" key="3">
    <source>
        <dbReference type="Proteomes" id="UP000230066"/>
    </source>
</evidence>
<gene>
    <name evidence="2" type="ORF">D915_007403</name>
</gene>
<reference evidence="2" key="1">
    <citation type="submission" date="2019-03" db="EMBL/GenBank/DDBJ databases">
        <title>Improved annotation for the trematode Fasciola hepatica.</title>
        <authorList>
            <person name="Choi Y.-J."/>
            <person name="Martin J."/>
            <person name="Mitreva M."/>
        </authorList>
    </citation>
    <scope>NUCLEOTIDE SEQUENCE [LARGE SCALE GENOMIC DNA]</scope>
</reference>
<accession>A0A4E0R352</accession>
<feature type="compositionally biased region" description="Basic and acidic residues" evidence="1">
    <location>
        <begin position="1"/>
        <end position="17"/>
    </location>
</feature>
<dbReference type="EMBL" id="JXXN02003111">
    <property type="protein sequence ID" value="THD21953.1"/>
    <property type="molecule type" value="Genomic_DNA"/>
</dbReference>
<keyword evidence="3" id="KW-1185">Reference proteome</keyword>
<name>A0A4E0R352_FASHE</name>
<protein>
    <submittedName>
        <fullName evidence="2">Uncharacterized protein</fullName>
    </submittedName>
</protein>
<dbReference type="AlphaFoldDB" id="A0A4E0R352"/>
<proteinExistence type="predicted"/>
<feature type="region of interest" description="Disordered" evidence="1">
    <location>
        <begin position="1"/>
        <end position="21"/>
    </location>
</feature>
<evidence type="ECO:0000313" key="2">
    <source>
        <dbReference type="EMBL" id="THD21953.1"/>
    </source>
</evidence>